<evidence type="ECO:0000256" key="4">
    <source>
        <dbReference type="ARBA" id="ARBA00023136"/>
    </source>
</evidence>
<dbReference type="GO" id="GO:0004252">
    <property type="term" value="F:serine-type endopeptidase activity"/>
    <property type="evidence" value="ECO:0007669"/>
    <property type="project" value="InterPro"/>
</dbReference>
<dbReference type="Pfam" id="PF01694">
    <property type="entry name" value="Rhomboid"/>
    <property type="match status" value="1"/>
</dbReference>
<keyword evidence="3 5" id="KW-1133">Transmembrane helix</keyword>
<keyword evidence="2 5" id="KW-0812">Transmembrane</keyword>
<keyword evidence="8" id="KW-1185">Reference proteome</keyword>
<dbReference type="PANTHER" id="PTHR43731:SF26">
    <property type="entry name" value="RHOMBOID-LIKE PROTEIN 10, CHLOROPLASTIC"/>
    <property type="match status" value="1"/>
</dbReference>
<dbReference type="InterPro" id="IPR050925">
    <property type="entry name" value="Rhomboid_protease_S54"/>
</dbReference>
<evidence type="ECO:0000256" key="2">
    <source>
        <dbReference type="ARBA" id="ARBA00022692"/>
    </source>
</evidence>
<dbReference type="AlphaFoldDB" id="A0A812S5D7"/>
<dbReference type="Gene3D" id="1.20.1540.10">
    <property type="entry name" value="Rhomboid-like"/>
    <property type="match status" value="1"/>
</dbReference>
<evidence type="ECO:0000256" key="3">
    <source>
        <dbReference type="ARBA" id="ARBA00022989"/>
    </source>
</evidence>
<gene>
    <name evidence="7" type="primary">RBL10</name>
    <name evidence="7" type="ORF">SNEC2469_LOCUS13014</name>
</gene>
<keyword evidence="4 5" id="KW-0472">Membrane</keyword>
<dbReference type="GO" id="GO:0016020">
    <property type="term" value="C:membrane"/>
    <property type="evidence" value="ECO:0007669"/>
    <property type="project" value="UniProtKB-SubCell"/>
</dbReference>
<evidence type="ECO:0000313" key="8">
    <source>
        <dbReference type="Proteomes" id="UP000601435"/>
    </source>
</evidence>
<comment type="caution">
    <text evidence="7">The sequence shown here is derived from an EMBL/GenBank/DDBJ whole genome shotgun (WGS) entry which is preliminary data.</text>
</comment>
<feature type="transmembrane region" description="Helical" evidence="5">
    <location>
        <begin position="36"/>
        <end position="55"/>
    </location>
</feature>
<proteinExistence type="predicted"/>
<evidence type="ECO:0000256" key="1">
    <source>
        <dbReference type="ARBA" id="ARBA00004141"/>
    </source>
</evidence>
<organism evidence="7 8">
    <name type="scientific">Symbiodinium necroappetens</name>
    <dbReference type="NCBI Taxonomy" id="1628268"/>
    <lineage>
        <taxon>Eukaryota</taxon>
        <taxon>Sar</taxon>
        <taxon>Alveolata</taxon>
        <taxon>Dinophyceae</taxon>
        <taxon>Suessiales</taxon>
        <taxon>Symbiodiniaceae</taxon>
        <taxon>Symbiodinium</taxon>
    </lineage>
</organism>
<comment type="subcellular location">
    <subcellularLocation>
        <location evidence="1">Membrane</location>
        <topology evidence="1">Multi-pass membrane protein</topology>
    </subcellularLocation>
</comment>
<feature type="non-terminal residue" evidence="7">
    <location>
        <position position="1"/>
    </location>
</feature>
<dbReference type="PANTHER" id="PTHR43731">
    <property type="entry name" value="RHOMBOID PROTEASE"/>
    <property type="match status" value="1"/>
</dbReference>
<dbReference type="InterPro" id="IPR022764">
    <property type="entry name" value="Peptidase_S54_rhomboid_dom"/>
</dbReference>
<dbReference type="InterPro" id="IPR035952">
    <property type="entry name" value="Rhomboid-like_sf"/>
</dbReference>
<feature type="transmembrane region" description="Helical" evidence="5">
    <location>
        <begin position="6"/>
        <end position="24"/>
    </location>
</feature>
<dbReference type="Proteomes" id="UP000601435">
    <property type="component" value="Unassembled WGS sequence"/>
</dbReference>
<evidence type="ECO:0000256" key="5">
    <source>
        <dbReference type="SAM" id="Phobius"/>
    </source>
</evidence>
<dbReference type="EMBL" id="CAJNJA010020731">
    <property type="protein sequence ID" value="CAE7464065.1"/>
    <property type="molecule type" value="Genomic_DNA"/>
</dbReference>
<feature type="transmembrane region" description="Helical" evidence="5">
    <location>
        <begin position="61"/>
        <end position="81"/>
    </location>
</feature>
<reference evidence="7" key="1">
    <citation type="submission" date="2021-02" db="EMBL/GenBank/DDBJ databases">
        <authorList>
            <person name="Dougan E. K."/>
            <person name="Rhodes N."/>
            <person name="Thang M."/>
            <person name="Chan C."/>
        </authorList>
    </citation>
    <scope>NUCLEOTIDE SEQUENCE</scope>
</reference>
<evidence type="ECO:0000259" key="6">
    <source>
        <dbReference type="Pfam" id="PF01694"/>
    </source>
</evidence>
<name>A0A812S5D7_9DINO</name>
<evidence type="ECO:0000313" key="7">
    <source>
        <dbReference type="EMBL" id="CAE7464065.1"/>
    </source>
</evidence>
<feature type="domain" description="Peptidase S54 rhomboid" evidence="6">
    <location>
        <begin position="1"/>
        <end position="126"/>
    </location>
</feature>
<sequence>VTSAFLHASWYHLAVNMYFLWYYGHAAERLLGPGRFLFAFLASAVGGSLASIMWKQRRRDSIASLGGSAAALGLVSAVLVFRMRHGASCVDLWSVILASLLSRFFTRDVDVASHLGGCAAGGYLWGPRLLWSYGGFVVRSAPIITWPFT</sequence>
<dbReference type="SUPFAM" id="SSF144091">
    <property type="entry name" value="Rhomboid-like"/>
    <property type="match status" value="1"/>
</dbReference>
<protein>
    <submittedName>
        <fullName evidence="7">RBL10 protein</fullName>
    </submittedName>
</protein>
<dbReference type="OrthoDB" id="442027at2759"/>
<accession>A0A812S5D7</accession>